<dbReference type="PANTHER" id="PTHR48078:SF11">
    <property type="entry name" value="THREONINE DEHYDRATASE, MITOCHONDRIAL"/>
    <property type="match status" value="1"/>
</dbReference>
<keyword evidence="15" id="KW-1185">Reference proteome</keyword>
<dbReference type="InterPro" id="IPR045865">
    <property type="entry name" value="ACT-like_dom_sf"/>
</dbReference>
<dbReference type="RefSeq" id="WP_348716739.1">
    <property type="nucleotide sequence ID" value="NZ_CAXJIO010000012.1"/>
</dbReference>
<keyword evidence="8 12" id="KW-0663">Pyridoxal phosphate</keyword>
<dbReference type="InterPro" id="IPR038110">
    <property type="entry name" value="TD_ACT-like_sf"/>
</dbReference>
<comment type="catalytic activity">
    <reaction evidence="1 12">
        <text>L-threonine = 2-oxobutanoate + NH4(+)</text>
        <dbReference type="Rhea" id="RHEA:22108"/>
        <dbReference type="ChEBI" id="CHEBI:16763"/>
        <dbReference type="ChEBI" id="CHEBI:28938"/>
        <dbReference type="ChEBI" id="CHEBI:57926"/>
        <dbReference type="EC" id="4.3.1.19"/>
    </reaction>
</comment>
<evidence type="ECO:0000256" key="9">
    <source>
        <dbReference type="ARBA" id="ARBA00023239"/>
    </source>
</evidence>
<evidence type="ECO:0000256" key="2">
    <source>
        <dbReference type="ARBA" id="ARBA00001933"/>
    </source>
</evidence>
<sequence length="422" mass="46432">MELEATTYFPKLTAIQEAATTLKEVVAVTPLLKNFTFSNRFQANVFLKREDLQQVRSYKIRGAYNKISSLEPDELVNGIVCASAGNHAQGVALACSKMQIQGTIFMPSPTPKQKVEQVRMFGGSYVDIQLTGDTFDDAYNAAKYVSDSLGKTFVHPFDDEKIIEGQGTVALEIIEQSNNAPIDYVFVPVGGGGLASGLSSVFKILSPNTKVIGVEPAGAPSMQSAFKENTNVKLNKINKFVDGAAVQQVGGLTYKICKENLFDMITVPEGKVCQTILDMYNKDAIVVEPAGALTLAALDTFSEGIKGKNVVCVVSGSNNDITRTAEIKERALLYNGLKHYFIIRFPQRAGALKEFVMDVLGKNDDITFFEYSKKTNRENGPAVVGIELEKREDLHPLIARMKDRNFFGEYLNDKPNLFEFLV</sequence>
<evidence type="ECO:0000313" key="14">
    <source>
        <dbReference type="EMBL" id="CAL2102906.1"/>
    </source>
</evidence>
<evidence type="ECO:0000256" key="6">
    <source>
        <dbReference type="ARBA" id="ARBA00022605"/>
    </source>
</evidence>
<dbReference type="PANTHER" id="PTHR48078">
    <property type="entry name" value="THREONINE DEHYDRATASE, MITOCHONDRIAL-RELATED"/>
    <property type="match status" value="1"/>
</dbReference>
<keyword evidence="10 12" id="KW-0100">Branched-chain amino acid biosynthesis</keyword>
<evidence type="ECO:0000256" key="5">
    <source>
        <dbReference type="ARBA" id="ARBA00011881"/>
    </source>
</evidence>
<keyword evidence="9 12" id="KW-0456">Lyase</keyword>
<evidence type="ECO:0000256" key="1">
    <source>
        <dbReference type="ARBA" id="ARBA00001274"/>
    </source>
</evidence>
<dbReference type="Proteomes" id="UP001497527">
    <property type="component" value="Unassembled WGS sequence"/>
</dbReference>
<evidence type="ECO:0000259" key="13">
    <source>
        <dbReference type="PROSITE" id="PS51672"/>
    </source>
</evidence>
<dbReference type="PROSITE" id="PS51672">
    <property type="entry name" value="ACT_LIKE"/>
    <property type="match status" value="1"/>
</dbReference>
<dbReference type="InterPro" id="IPR036052">
    <property type="entry name" value="TrpB-like_PALP_sf"/>
</dbReference>
<comment type="similarity">
    <text evidence="4 12">Belongs to the serine/threonine dehydratase family.</text>
</comment>
<reference evidence="14 15" key="1">
    <citation type="submission" date="2024-05" db="EMBL/GenBank/DDBJ databases">
        <authorList>
            <person name="Duchaud E."/>
        </authorList>
    </citation>
    <scope>NUCLEOTIDE SEQUENCE [LARGE SCALE GENOMIC DNA]</scope>
    <source>
        <strain evidence="14">Ena-SAMPLE-TAB-13-05-2024-13:56:06:370-140308</strain>
    </source>
</reference>
<dbReference type="PROSITE" id="PS00165">
    <property type="entry name" value="DEHYDRATASE_SER_THR"/>
    <property type="match status" value="1"/>
</dbReference>
<dbReference type="InterPro" id="IPR001926">
    <property type="entry name" value="TrpB-like_PALP"/>
</dbReference>
<evidence type="ECO:0000256" key="3">
    <source>
        <dbReference type="ARBA" id="ARBA00004810"/>
    </source>
</evidence>
<dbReference type="SUPFAM" id="SSF55021">
    <property type="entry name" value="ACT-like"/>
    <property type="match status" value="1"/>
</dbReference>
<comment type="cofactor">
    <cofactor evidence="2 12">
        <name>pyridoxal 5'-phosphate</name>
        <dbReference type="ChEBI" id="CHEBI:597326"/>
    </cofactor>
</comment>
<organism evidence="14 15">
    <name type="scientific">Tenacibaculum polynesiense</name>
    <dbReference type="NCBI Taxonomy" id="3137857"/>
    <lineage>
        <taxon>Bacteria</taxon>
        <taxon>Pseudomonadati</taxon>
        <taxon>Bacteroidota</taxon>
        <taxon>Flavobacteriia</taxon>
        <taxon>Flavobacteriales</taxon>
        <taxon>Flavobacteriaceae</taxon>
        <taxon>Tenacibaculum</taxon>
    </lineage>
</organism>
<gene>
    <name evidence="12 14" type="primary">ilvA</name>
    <name evidence="14" type="ORF">T190423A01A_30020</name>
</gene>
<comment type="pathway">
    <text evidence="3 12">Amino-acid biosynthesis; L-isoleucine biosynthesis; 2-oxobutanoate from L-threonine: step 1/1.</text>
</comment>
<dbReference type="EMBL" id="CAXJIO010000012">
    <property type="protein sequence ID" value="CAL2102906.1"/>
    <property type="molecule type" value="Genomic_DNA"/>
</dbReference>
<evidence type="ECO:0000256" key="7">
    <source>
        <dbReference type="ARBA" id="ARBA00022624"/>
    </source>
</evidence>
<dbReference type="Pfam" id="PF00291">
    <property type="entry name" value="PALP"/>
    <property type="match status" value="1"/>
</dbReference>
<dbReference type="Gene3D" id="3.40.1020.10">
    <property type="entry name" value="Biosynthetic Threonine Deaminase, Domain 3"/>
    <property type="match status" value="1"/>
</dbReference>
<proteinExistence type="inferred from homology"/>
<dbReference type="InterPro" id="IPR000634">
    <property type="entry name" value="Ser/Thr_deHydtase_PyrdxlP-BS"/>
</dbReference>
<feature type="domain" description="ACT-like" evidence="13">
    <location>
        <begin position="339"/>
        <end position="413"/>
    </location>
</feature>
<dbReference type="SUPFAM" id="SSF53686">
    <property type="entry name" value="Tryptophan synthase beta subunit-like PLP-dependent enzymes"/>
    <property type="match status" value="1"/>
</dbReference>
<name>A0ABM9PBD5_9FLAO</name>
<dbReference type="Pfam" id="PF00585">
    <property type="entry name" value="Thr_dehydrat_C"/>
    <property type="match status" value="1"/>
</dbReference>
<dbReference type="EC" id="4.3.1.19" evidence="12"/>
<dbReference type="CDD" id="cd01562">
    <property type="entry name" value="Thr-dehyd"/>
    <property type="match status" value="1"/>
</dbReference>
<dbReference type="NCBIfam" id="TIGR02079">
    <property type="entry name" value="THD1"/>
    <property type="match status" value="1"/>
</dbReference>
<evidence type="ECO:0000256" key="10">
    <source>
        <dbReference type="ARBA" id="ARBA00023304"/>
    </source>
</evidence>
<comment type="subunit">
    <text evidence="5 12">Homotetramer.</text>
</comment>
<dbReference type="Gene3D" id="3.40.50.1100">
    <property type="match status" value="2"/>
</dbReference>
<dbReference type="NCBIfam" id="NF006390">
    <property type="entry name" value="PRK08639.1"/>
    <property type="match status" value="1"/>
</dbReference>
<protein>
    <recommendedName>
        <fullName evidence="12">L-threonine dehydratase</fullName>
        <ecNumber evidence="12">4.3.1.19</ecNumber>
    </recommendedName>
    <alternativeName>
        <fullName evidence="12">Threonine deaminase</fullName>
    </alternativeName>
</protein>
<evidence type="ECO:0000256" key="4">
    <source>
        <dbReference type="ARBA" id="ARBA00010869"/>
    </source>
</evidence>
<evidence type="ECO:0000256" key="8">
    <source>
        <dbReference type="ARBA" id="ARBA00022898"/>
    </source>
</evidence>
<comment type="function">
    <text evidence="11 12">Catalyzes the anaerobic formation of alpha-ketobutyrate and ammonia from threonine in a two-step reaction. The first step involved a dehydration of threonine and a production of enamine intermediates (aminocrotonate), which tautomerizes to its imine form (iminobutyrate). Both intermediates are unstable and short-lived. The second step is the nonenzymatic hydrolysis of the enamine/imine intermediates to form 2-ketobutyrate and free ammonia. In the low water environment of the cell, the second step is accelerated by RidA.</text>
</comment>
<dbReference type="GO" id="GO:0004794">
    <property type="term" value="F:threonine deaminase activity"/>
    <property type="evidence" value="ECO:0007669"/>
    <property type="project" value="UniProtKB-EC"/>
</dbReference>
<dbReference type="InterPro" id="IPR011820">
    <property type="entry name" value="IlvA"/>
</dbReference>
<comment type="caution">
    <text evidence="14">The sequence shown here is derived from an EMBL/GenBank/DDBJ whole genome shotgun (WGS) entry which is preliminary data.</text>
</comment>
<dbReference type="InterPro" id="IPR050147">
    <property type="entry name" value="Ser/Thr_Dehydratase"/>
</dbReference>
<keyword evidence="7 12" id="KW-0412">Isoleucine biosynthesis</keyword>
<dbReference type="CDD" id="cd04907">
    <property type="entry name" value="ACT_ThrD-I_2"/>
    <property type="match status" value="1"/>
</dbReference>
<evidence type="ECO:0000313" key="15">
    <source>
        <dbReference type="Proteomes" id="UP001497527"/>
    </source>
</evidence>
<accession>A0ABM9PBD5</accession>
<evidence type="ECO:0000256" key="12">
    <source>
        <dbReference type="RuleBase" id="RU362012"/>
    </source>
</evidence>
<evidence type="ECO:0000256" key="11">
    <source>
        <dbReference type="ARBA" id="ARBA00025527"/>
    </source>
</evidence>
<keyword evidence="6 12" id="KW-0028">Amino-acid biosynthesis</keyword>
<dbReference type="InterPro" id="IPR001721">
    <property type="entry name" value="TD_ACT-like"/>
</dbReference>